<name>A0A2G6E5R9_9BACT</name>
<dbReference type="InterPro" id="IPR017853">
    <property type="entry name" value="GH"/>
</dbReference>
<dbReference type="Gene3D" id="3.20.20.80">
    <property type="entry name" value="Glycosidases"/>
    <property type="match status" value="1"/>
</dbReference>
<organism evidence="5 6">
    <name type="scientific">candidate division KSB3 bacterium</name>
    <dbReference type="NCBI Taxonomy" id="2044937"/>
    <lineage>
        <taxon>Bacteria</taxon>
        <taxon>candidate division KSB3</taxon>
    </lineage>
</organism>
<dbReference type="EMBL" id="PDPS01000027">
    <property type="protein sequence ID" value="PID57429.1"/>
    <property type="molecule type" value="Genomic_DNA"/>
</dbReference>
<evidence type="ECO:0000313" key="6">
    <source>
        <dbReference type="Proteomes" id="UP000229740"/>
    </source>
</evidence>
<dbReference type="InterPro" id="IPR001547">
    <property type="entry name" value="Glyco_hydro_5"/>
</dbReference>
<dbReference type="SUPFAM" id="SSF51445">
    <property type="entry name" value="(Trans)glycosidases"/>
    <property type="match status" value="1"/>
</dbReference>
<comment type="caution">
    <text evidence="5">The sequence shown here is derived from an EMBL/GenBank/DDBJ whole genome shotgun (WGS) entry which is preliminary data.</text>
</comment>
<evidence type="ECO:0000256" key="3">
    <source>
        <dbReference type="RuleBase" id="RU361153"/>
    </source>
</evidence>
<dbReference type="Pfam" id="PF00150">
    <property type="entry name" value="Cellulase"/>
    <property type="match status" value="1"/>
</dbReference>
<keyword evidence="2 3" id="KW-0326">Glycosidase</keyword>
<evidence type="ECO:0000259" key="4">
    <source>
        <dbReference type="Pfam" id="PF00150"/>
    </source>
</evidence>
<accession>A0A2G6E5R9</accession>
<evidence type="ECO:0000256" key="1">
    <source>
        <dbReference type="ARBA" id="ARBA00022801"/>
    </source>
</evidence>
<dbReference type="AlphaFoldDB" id="A0A2G6E5R9"/>
<evidence type="ECO:0000256" key="2">
    <source>
        <dbReference type="ARBA" id="ARBA00023295"/>
    </source>
</evidence>
<proteinExistence type="inferred from homology"/>
<sequence length="466" mass="53481">MAFPGKIYREGNQLKIKGIQGVPTIFMVEQFGFNHYLNNDIFRVIDVLHDVGVNGFRVFGFWPFGRGEETEPYVKRGSIYDLNQFNESYFSYLHEWVSYAAEKGIIVLYELFDPCGLKERLGIAKYHPYYPITGANPLRLSKTSNTQFMQIQSRYVKKTIGTLPFPNVIWGIMNEFVGEKRWHYGMSKYVRRLAPNNLVSASDHMNPAYKDSHVDIWAVHTASYDFKNKHSNIGSDIRAMRRKVGHNKIVYYSTDGFMYARKGHENPHEMRRMAQDAVREKQQLLSFLDHEAYSNRGMQKGVFAQLNVKSYQAIAEVFQPTQLVDDPVQTELPEEYAVVDLPSSHPKVILDQSGKAIRDTDTQGYLCAGPGKRGYPDQLLRATFSIQIDNNSKNDDYVLLLDAYDRLQDQVLAIRVVTRKDFSKHNTFCKFELPFTPPSTGARVDFRIFYMGSASIIADTITVSEA</sequence>
<dbReference type="GO" id="GO:0004553">
    <property type="term" value="F:hydrolase activity, hydrolyzing O-glycosyl compounds"/>
    <property type="evidence" value="ECO:0007669"/>
    <property type="project" value="InterPro"/>
</dbReference>
<dbReference type="Proteomes" id="UP000229740">
    <property type="component" value="Unassembled WGS sequence"/>
</dbReference>
<comment type="similarity">
    <text evidence="3">Belongs to the glycosyl hydrolase 5 (cellulase A) family.</text>
</comment>
<reference evidence="5 6" key="1">
    <citation type="submission" date="2017-10" db="EMBL/GenBank/DDBJ databases">
        <title>Novel microbial diversity and functional potential in the marine mammal oral microbiome.</title>
        <authorList>
            <person name="Dudek N.K."/>
            <person name="Sun C.L."/>
            <person name="Burstein D."/>
            <person name="Kantor R.S."/>
            <person name="Aliaga Goltsman D.S."/>
            <person name="Bik E.M."/>
            <person name="Thomas B.C."/>
            <person name="Banfield J.F."/>
            <person name="Relman D.A."/>
        </authorList>
    </citation>
    <scope>NUCLEOTIDE SEQUENCE [LARGE SCALE GENOMIC DNA]</scope>
    <source>
        <strain evidence="5">DOLZORAL124_49_17</strain>
    </source>
</reference>
<dbReference type="GO" id="GO:0000272">
    <property type="term" value="P:polysaccharide catabolic process"/>
    <property type="evidence" value="ECO:0007669"/>
    <property type="project" value="InterPro"/>
</dbReference>
<evidence type="ECO:0000313" key="5">
    <source>
        <dbReference type="EMBL" id="PID57429.1"/>
    </source>
</evidence>
<gene>
    <name evidence="5" type="ORF">CSB45_07880</name>
</gene>
<keyword evidence="1 3" id="KW-0378">Hydrolase</keyword>
<feature type="domain" description="Glycoside hydrolase family 5" evidence="4">
    <location>
        <begin position="31"/>
        <end position="200"/>
    </location>
</feature>
<protein>
    <recommendedName>
        <fullName evidence="4">Glycoside hydrolase family 5 domain-containing protein</fullName>
    </recommendedName>
</protein>